<name>A0AAN6SHE5_9PEZI</name>
<gene>
    <name evidence="2" type="ORF">QBC32DRAFT_336379</name>
</gene>
<accession>A0AAN6SHE5</accession>
<evidence type="ECO:0000313" key="3">
    <source>
        <dbReference type="Proteomes" id="UP001303222"/>
    </source>
</evidence>
<dbReference type="EMBL" id="MU859090">
    <property type="protein sequence ID" value="KAK3954437.1"/>
    <property type="molecule type" value="Genomic_DNA"/>
</dbReference>
<feature type="compositionally biased region" description="Low complexity" evidence="1">
    <location>
        <begin position="162"/>
        <end position="172"/>
    </location>
</feature>
<dbReference type="AlphaFoldDB" id="A0AAN6SHE5"/>
<protein>
    <submittedName>
        <fullName evidence="2">Uncharacterized protein</fullName>
    </submittedName>
</protein>
<organism evidence="2 3">
    <name type="scientific">Pseudoneurospora amorphoporcata</name>
    <dbReference type="NCBI Taxonomy" id="241081"/>
    <lineage>
        <taxon>Eukaryota</taxon>
        <taxon>Fungi</taxon>
        <taxon>Dikarya</taxon>
        <taxon>Ascomycota</taxon>
        <taxon>Pezizomycotina</taxon>
        <taxon>Sordariomycetes</taxon>
        <taxon>Sordariomycetidae</taxon>
        <taxon>Sordariales</taxon>
        <taxon>Sordariaceae</taxon>
        <taxon>Pseudoneurospora</taxon>
    </lineage>
</organism>
<proteinExistence type="predicted"/>
<dbReference type="Proteomes" id="UP001303222">
    <property type="component" value="Unassembled WGS sequence"/>
</dbReference>
<reference evidence="2" key="2">
    <citation type="submission" date="2023-06" db="EMBL/GenBank/DDBJ databases">
        <authorList>
            <consortium name="Lawrence Berkeley National Laboratory"/>
            <person name="Mondo S.J."/>
            <person name="Hensen N."/>
            <person name="Bonometti L."/>
            <person name="Westerberg I."/>
            <person name="Brannstrom I.O."/>
            <person name="Guillou S."/>
            <person name="Cros-Aarteil S."/>
            <person name="Calhoun S."/>
            <person name="Haridas S."/>
            <person name="Kuo A."/>
            <person name="Pangilinan J."/>
            <person name="Riley R."/>
            <person name="Labutti K."/>
            <person name="Andreopoulos B."/>
            <person name="Lipzen A."/>
            <person name="Chen C."/>
            <person name="Yanf M."/>
            <person name="Daum C."/>
            <person name="Ng V."/>
            <person name="Clum A."/>
            <person name="Steindorff A."/>
            <person name="Ohm R."/>
            <person name="Martin F."/>
            <person name="Silar P."/>
            <person name="Natvig D."/>
            <person name="Lalanne C."/>
            <person name="Gautier V."/>
            <person name="Ament-Velasquez S.L."/>
            <person name="Kruys A."/>
            <person name="Hutchinson M.I."/>
            <person name="Powell A.J."/>
            <person name="Barry K."/>
            <person name="Miller A.N."/>
            <person name="Grigoriev I.V."/>
            <person name="Debuchy R."/>
            <person name="Gladieux P."/>
            <person name="Thoren M.H."/>
            <person name="Johannesson H."/>
        </authorList>
    </citation>
    <scope>NUCLEOTIDE SEQUENCE</scope>
    <source>
        <strain evidence="2">CBS 626.80</strain>
    </source>
</reference>
<feature type="region of interest" description="Disordered" evidence="1">
    <location>
        <begin position="159"/>
        <end position="178"/>
    </location>
</feature>
<evidence type="ECO:0000313" key="2">
    <source>
        <dbReference type="EMBL" id="KAK3954437.1"/>
    </source>
</evidence>
<comment type="caution">
    <text evidence="2">The sequence shown here is derived from an EMBL/GenBank/DDBJ whole genome shotgun (WGS) entry which is preliminary data.</text>
</comment>
<reference evidence="2" key="1">
    <citation type="journal article" date="2023" name="Mol. Phylogenet. Evol.">
        <title>Genome-scale phylogeny and comparative genomics of the fungal order Sordariales.</title>
        <authorList>
            <person name="Hensen N."/>
            <person name="Bonometti L."/>
            <person name="Westerberg I."/>
            <person name="Brannstrom I.O."/>
            <person name="Guillou S."/>
            <person name="Cros-Aarteil S."/>
            <person name="Calhoun S."/>
            <person name="Haridas S."/>
            <person name="Kuo A."/>
            <person name="Mondo S."/>
            <person name="Pangilinan J."/>
            <person name="Riley R."/>
            <person name="LaButti K."/>
            <person name="Andreopoulos B."/>
            <person name="Lipzen A."/>
            <person name="Chen C."/>
            <person name="Yan M."/>
            <person name="Daum C."/>
            <person name="Ng V."/>
            <person name="Clum A."/>
            <person name="Steindorff A."/>
            <person name="Ohm R.A."/>
            <person name="Martin F."/>
            <person name="Silar P."/>
            <person name="Natvig D.O."/>
            <person name="Lalanne C."/>
            <person name="Gautier V."/>
            <person name="Ament-Velasquez S.L."/>
            <person name="Kruys A."/>
            <person name="Hutchinson M.I."/>
            <person name="Powell A.J."/>
            <person name="Barry K."/>
            <person name="Miller A.N."/>
            <person name="Grigoriev I.V."/>
            <person name="Debuchy R."/>
            <person name="Gladieux P."/>
            <person name="Hiltunen Thoren M."/>
            <person name="Johannesson H."/>
        </authorList>
    </citation>
    <scope>NUCLEOTIDE SEQUENCE</scope>
    <source>
        <strain evidence="2">CBS 626.80</strain>
    </source>
</reference>
<keyword evidence="3" id="KW-1185">Reference proteome</keyword>
<sequence>MNVVGMYELHHYLKTVGSRDARIYFRGNFCQAVEDVKLKKEKSGRLVPEATWHICDEMMRERNHPLDLMKKLTELSCLESDRGGIPLWWGTKGKVFWFDLEPSPSPEEKENTTAERKTTVLARKNTTRANEKATLAIMENRIHVQEKEEICTPLMREDTDTTDTVSVSSADTDFGDPSSRKCYEISVMEEDSDMGEDGQYQKTGL</sequence>
<evidence type="ECO:0000256" key="1">
    <source>
        <dbReference type="SAM" id="MobiDB-lite"/>
    </source>
</evidence>